<evidence type="ECO:0000313" key="3">
    <source>
        <dbReference type="EMBL" id="PWN92682.1"/>
    </source>
</evidence>
<feature type="region of interest" description="Disordered" evidence="2">
    <location>
        <begin position="325"/>
        <end position="371"/>
    </location>
</feature>
<feature type="compositionally biased region" description="Low complexity" evidence="2">
    <location>
        <begin position="31"/>
        <end position="43"/>
    </location>
</feature>
<accession>A0A316YUA3</accession>
<reference evidence="3 4" key="1">
    <citation type="journal article" date="2018" name="Mol. Biol. Evol.">
        <title>Broad Genomic Sampling Reveals a Smut Pathogenic Ancestry of the Fungal Clade Ustilaginomycotina.</title>
        <authorList>
            <person name="Kijpornyongpan T."/>
            <person name="Mondo S.J."/>
            <person name="Barry K."/>
            <person name="Sandor L."/>
            <person name="Lee J."/>
            <person name="Lipzen A."/>
            <person name="Pangilinan J."/>
            <person name="LaButti K."/>
            <person name="Hainaut M."/>
            <person name="Henrissat B."/>
            <person name="Grigoriev I.V."/>
            <person name="Spatafora J.W."/>
            <person name="Aime M.C."/>
        </authorList>
    </citation>
    <scope>NUCLEOTIDE SEQUENCE [LARGE SCALE GENOMIC DNA]</scope>
    <source>
        <strain evidence="3 4">MCA 4198</strain>
    </source>
</reference>
<dbReference type="InterPro" id="IPR001619">
    <property type="entry name" value="Sec1-like"/>
</dbReference>
<feature type="compositionally biased region" description="Low complexity" evidence="2">
    <location>
        <begin position="327"/>
        <end position="348"/>
    </location>
</feature>
<name>A0A316YUA3_9BASI</name>
<dbReference type="GeneID" id="37045089"/>
<dbReference type="RefSeq" id="XP_025379880.1">
    <property type="nucleotide sequence ID" value="XM_025523173.1"/>
</dbReference>
<dbReference type="GO" id="GO:0016192">
    <property type="term" value="P:vesicle-mediated transport"/>
    <property type="evidence" value="ECO:0007669"/>
    <property type="project" value="InterPro"/>
</dbReference>
<keyword evidence="4" id="KW-1185">Reference proteome</keyword>
<gene>
    <name evidence="3" type="ORF">FA10DRAFT_273578</name>
</gene>
<dbReference type="Proteomes" id="UP000245768">
    <property type="component" value="Unassembled WGS sequence"/>
</dbReference>
<dbReference type="OrthoDB" id="10262287at2759"/>
<dbReference type="Gene3D" id="3.40.50.1910">
    <property type="match status" value="2"/>
</dbReference>
<dbReference type="Gene3D" id="1.25.40.850">
    <property type="match status" value="1"/>
</dbReference>
<dbReference type="SUPFAM" id="SSF56815">
    <property type="entry name" value="Sec1/munc18-like (SM) proteins"/>
    <property type="match status" value="1"/>
</dbReference>
<dbReference type="InterPro" id="IPR043127">
    <property type="entry name" value="Sec-1-like_dom3a"/>
</dbReference>
<feature type="region of interest" description="Disordered" evidence="2">
    <location>
        <begin position="1"/>
        <end position="43"/>
    </location>
</feature>
<organism evidence="3 4">
    <name type="scientific">Acaromyces ingoldii</name>
    <dbReference type="NCBI Taxonomy" id="215250"/>
    <lineage>
        <taxon>Eukaryota</taxon>
        <taxon>Fungi</taxon>
        <taxon>Dikarya</taxon>
        <taxon>Basidiomycota</taxon>
        <taxon>Ustilaginomycotina</taxon>
        <taxon>Exobasidiomycetes</taxon>
        <taxon>Exobasidiales</taxon>
        <taxon>Cryptobasidiaceae</taxon>
        <taxon>Acaromyces</taxon>
    </lineage>
</organism>
<dbReference type="EMBL" id="KZ819634">
    <property type="protein sequence ID" value="PWN92682.1"/>
    <property type="molecule type" value="Genomic_DNA"/>
</dbReference>
<protein>
    <submittedName>
        <fullName evidence="3">Sec1-like protein</fullName>
    </submittedName>
</protein>
<dbReference type="AlphaFoldDB" id="A0A316YUA3"/>
<proteinExistence type="inferred from homology"/>
<evidence type="ECO:0000256" key="1">
    <source>
        <dbReference type="ARBA" id="ARBA00009884"/>
    </source>
</evidence>
<dbReference type="Pfam" id="PF00995">
    <property type="entry name" value="Sec1"/>
    <property type="match status" value="1"/>
</dbReference>
<dbReference type="InterPro" id="IPR043154">
    <property type="entry name" value="Sec-1-like_dom1"/>
</dbReference>
<sequence>MAETALSPPPQAVASATTAIARDSKVSPVGSPLGELPSAPSPPSLDLSPLQALALRALLSALDQIAEPKTLLLDAELAGPLGLVCDVGSLRAHGVERMFWLEDNPGQGSQKVVERDVNAPTRAVVYVCRPQLGLMRVIAGHILHDRKNAASSASLSHTYHALFSPRRTELSLHLFSTIATPSLLSDLNLYDLGLELVPLEYDVLSLEEESSWADVWAKGDHGVVHRAAMALMTMQHVWGAFPKIVGKGDMAKRLSDLLVRQRREYLASDPTNPALSNPSKAIDGVIILDRAVDLATPLCTQLTYEGLVDEIVGIKSAHVEVDPSLVSSEPSSQGAGAAAGSMTASGSGTPLREASAQQKRKTKKARLDTSTDPLFGSIRDSNFAIVGERLHEAAKRLNKDYEKRHAAKTVAEMRAFVQRLGGLQQAHASLRLHTGLTERIMDATTKEVFNASLELQQNIIAGLDLAAQLNSIEDLITASAPFLVVMRLLCLLSVVSGGLKPKNLEYLKREILQTYGYQHLPLLLTLSDVGLLTRATPSSTRSSIGFSAARQPLRLVDDEVDERNPSDISYVYSGYAPLSVRLVQLAASRESLAGPSTRRRPAASKGAPIQGWRGYEDVVNCLPGSTFEEDQLPSSAAAAAATSTTTKAIVPPTTLVFFLGGVTYAEISALRLLNSLSTERRFVVATTSIISGDRMIQSLEA</sequence>
<dbReference type="PANTHER" id="PTHR11679">
    <property type="entry name" value="VESICLE PROTEIN SORTING-ASSOCIATED"/>
    <property type="match status" value="1"/>
</dbReference>
<dbReference type="InterPro" id="IPR027482">
    <property type="entry name" value="Sec1-like_dom2"/>
</dbReference>
<dbReference type="FunCoup" id="A0A316YUA3">
    <property type="interactions" value="469"/>
</dbReference>
<dbReference type="Gene3D" id="3.90.830.10">
    <property type="entry name" value="Syntaxin Binding Protein 1, Chain A, domain 2"/>
    <property type="match status" value="1"/>
</dbReference>
<evidence type="ECO:0000256" key="2">
    <source>
        <dbReference type="SAM" id="MobiDB-lite"/>
    </source>
</evidence>
<dbReference type="STRING" id="215250.A0A316YUA3"/>
<dbReference type="InterPro" id="IPR036045">
    <property type="entry name" value="Sec1-like_sf"/>
</dbReference>
<comment type="similarity">
    <text evidence="1">Belongs to the STXBP/unc-18/SEC1 family.</text>
</comment>
<dbReference type="InParanoid" id="A0A316YUA3"/>
<dbReference type="InterPro" id="IPR043155">
    <property type="entry name" value="VPS33_dom3b"/>
</dbReference>
<evidence type="ECO:0000313" key="4">
    <source>
        <dbReference type="Proteomes" id="UP000245768"/>
    </source>
</evidence>
<dbReference type="Gene3D" id="3.40.50.2060">
    <property type="match status" value="1"/>
</dbReference>